<name>A0A328HH15_ARTGO</name>
<proteinExistence type="predicted"/>
<dbReference type="CDD" id="cd00093">
    <property type="entry name" value="HTH_XRE"/>
    <property type="match status" value="1"/>
</dbReference>
<dbReference type="Pfam" id="PF01381">
    <property type="entry name" value="HTH_3"/>
    <property type="match status" value="1"/>
</dbReference>
<dbReference type="InterPro" id="IPR001387">
    <property type="entry name" value="Cro/C1-type_HTH"/>
</dbReference>
<evidence type="ECO:0000313" key="3">
    <source>
        <dbReference type="EMBL" id="RAM37441.1"/>
    </source>
</evidence>
<protein>
    <submittedName>
        <fullName evidence="3">Transcriptional regulator</fullName>
    </submittedName>
</protein>
<dbReference type="OrthoDB" id="5521004at2"/>
<dbReference type="InterPro" id="IPR017507">
    <property type="entry name" value="Tscrpt_reg_HipB-like"/>
</dbReference>
<dbReference type="SUPFAM" id="SSF47413">
    <property type="entry name" value="lambda repressor-like DNA-binding domains"/>
    <property type="match status" value="1"/>
</dbReference>
<accession>A0A328HH15</accession>
<dbReference type="Gene3D" id="1.10.260.40">
    <property type="entry name" value="lambda repressor-like DNA-binding domains"/>
    <property type="match status" value="1"/>
</dbReference>
<feature type="domain" description="HTH cro/C1-type" evidence="2">
    <location>
        <begin position="13"/>
        <end position="64"/>
    </location>
</feature>
<dbReference type="RefSeq" id="WP_111903801.1">
    <property type="nucleotide sequence ID" value="NZ_QLNP01000072.1"/>
</dbReference>
<comment type="caution">
    <text evidence="3">The sequence shown here is derived from an EMBL/GenBank/DDBJ whole genome shotgun (WGS) entry which is preliminary data.</text>
</comment>
<dbReference type="NCBIfam" id="TIGR03070">
    <property type="entry name" value="couple_hipB"/>
    <property type="match status" value="1"/>
</dbReference>
<dbReference type="GO" id="GO:0003677">
    <property type="term" value="F:DNA binding"/>
    <property type="evidence" value="ECO:0007669"/>
    <property type="project" value="InterPro"/>
</dbReference>
<dbReference type="InterPro" id="IPR010982">
    <property type="entry name" value="Lambda_DNA-bd_dom_sf"/>
</dbReference>
<organism evidence="3 4">
    <name type="scientific">Arthrobacter globiformis</name>
    <dbReference type="NCBI Taxonomy" id="1665"/>
    <lineage>
        <taxon>Bacteria</taxon>
        <taxon>Bacillati</taxon>
        <taxon>Actinomycetota</taxon>
        <taxon>Actinomycetes</taxon>
        <taxon>Micrococcales</taxon>
        <taxon>Micrococcaceae</taxon>
        <taxon>Arthrobacter</taxon>
    </lineage>
</organism>
<reference evidence="3 4" key="1">
    <citation type="submission" date="2018-04" db="EMBL/GenBank/DDBJ databases">
        <title>Bacteria isolated from cave deposits of Manipur.</title>
        <authorList>
            <person name="Sahoo D."/>
            <person name="Sarangthem I."/>
            <person name="Nandeibam J."/>
        </authorList>
    </citation>
    <scope>NUCLEOTIDE SEQUENCE [LARGE SCALE GENOMIC DNA]</scope>
    <source>
        <strain evidence="4">mrc11</strain>
    </source>
</reference>
<dbReference type="EMBL" id="QLNP01000072">
    <property type="protein sequence ID" value="RAM37441.1"/>
    <property type="molecule type" value="Genomic_DNA"/>
</dbReference>
<evidence type="ECO:0000256" key="1">
    <source>
        <dbReference type="SAM" id="MobiDB-lite"/>
    </source>
</evidence>
<dbReference type="Proteomes" id="UP000249166">
    <property type="component" value="Unassembled WGS sequence"/>
</dbReference>
<dbReference type="AlphaFoldDB" id="A0A328HH15"/>
<dbReference type="PROSITE" id="PS50943">
    <property type="entry name" value="HTH_CROC1"/>
    <property type="match status" value="1"/>
</dbReference>
<feature type="compositionally biased region" description="Basic and acidic residues" evidence="1">
    <location>
        <begin position="103"/>
        <end position="112"/>
    </location>
</feature>
<dbReference type="SMART" id="SM00530">
    <property type="entry name" value="HTH_XRE"/>
    <property type="match status" value="1"/>
</dbReference>
<feature type="region of interest" description="Disordered" evidence="1">
    <location>
        <begin position="85"/>
        <end position="112"/>
    </location>
</feature>
<evidence type="ECO:0000259" key="2">
    <source>
        <dbReference type="PROSITE" id="PS50943"/>
    </source>
</evidence>
<sequence length="112" mass="12031">MAQHFSAKLAAAVRARRADLRLSQQDLADMAGVSERFVRFVEQGKPSLRLDTLLVLLETLGLELGLGTRTSAAARALVNQPSELLVTQPPSGVPASSGPLEDNVARERDNQP</sequence>
<evidence type="ECO:0000313" key="4">
    <source>
        <dbReference type="Proteomes" id="UP000249166"/>
    </source>
</evidence>
<gene>
    <name evidence="3" type="ORF">DBZ45_10245</name>
</gene>